<dbReference type="InterPro" id="IPR020097">
    <property type="entry name" value="PsdUridine_synth_TruA_a/b_dom"/>
</dbReference>
<dbReference type="OrthoDB" id="9811823at2"/>
<name>A0A7L9SNK8_9BIFI</name>
<dbReference type="EMBL" id="CP062938">
    <property type="protein sequence ID" value="QOL31924.1"/>
    <property type="molecule type" value="Genomic_DNA"/>
</dbReference>
<dbReference type="GO" id="GO:0160147">
    <property type="term" value="F:tRNA pseudouridine(38-40) synthase activity"/>
    <property type="evidence" value="ECO:0007669"/>
    <property type="project" value="UniProtKB-EC"/>
</dbReference>
<evidence type="ECO:0000256" key="2">
    <source>
        <dbReference type="ARBA" id="ARBA00022694"/>
    </source>
</evidence>
<dbReference type="GO" id="GO:0031119">
    <property type="term" value="P:tRNA pseudouridine synthesis"/>
    <property type="evidence" value="ECO:0007669"/>
    <property type="project" value="UniProtKB-UniRule"/>
</dbReference>
<dbReference type="InterPro" id="IPR020103">
    <property type="entry name" value="PsdUridine_synth_cat_dom_sf"/>
</dbReference>
<feature type="binding site" evidence="4 6">
    <location>
        <position position="131"/>
    </location>
    <ligand>
        <name>substrate</name>
    </ligand>
</feature>
<protein>
    <recommendedName>
        <fullName evidence="4">tRNA pseudouridine synthase A</fullName>
        <ecNumber evidence="4">5.4.99.12</ecNumber>
    </recommendedName>
    <alternativeName>
        <fullName evidence="4">tRNA pseudouridine(38-40) synthase</fullName>
    </alternativeName>
    <alternativeName>
        <fullName evidence="4">tRNA pseudouridylate synthase I</fullName>
    </alternativeName>
    <alternativeName>
        <fullName evidence="4">tRNA-uridine isomerase I</fullName>
    </alternativeName>
</protein>
<dbReference type="SUPFAM" id="SSF55120">
    <property type="entry name" value="Pseudouridine synthase"/>
    <property type="match status" value="1"/>
</dbReference>
<dbReference type="EC" id="5.4.99.12" evidence="4"/>
<dbReference type="AlphaFoldDB" id="A0A7L9SNK8"/>
<dbReference type="GO" id="GO:0003723">
    <property type="term" value="F:RNA binding"/>
    <property type="evidence" value="ECO:0007669"/>
    <property type="project" value="InterPro"/>
</dbReference>
<dbReference type="PANTHER" id="PTHR11142">
    <property type="entry name" value="PSEUDOURIDYLATE SYNTHASE"/>
    <property type="match status" value="1"/>
</dbReference>
<dbReference type="InterPro" id="IPR001406">
    <property type="entry name" value="PsdUridine_synth_TruA"/>
</dbReference>
<comment type="similarity">
    <text evidence="1 4 7">Belongs to the tRNA pseudouridine synthase TruA family.</text>
</comment>
<dbReference type="InterPro" id="IPR020095">
    <property type="entry name" value="PsdUridine_synth_TruA_C"/>
</dbReference>
<dbReference type="Gene3D" id="3.30.70.660">
    <property type="entry name" value="Pseudouridine synthase I, catalytic domain, C-terminal subdomain"/>
    <property type="match status" value="1"/>
</dbReference>
<accession>A0A7L9SNK8</accession>
<dbReference type="Gene3D" id="3.30.70.580">
    <property type="entry name" value="Pseudouridine synthase I, catalytic domain, N-terminal subdomain"/>
    <property type="match status" value="1"/>
</dbReference>
<dbReference type="KEGG" id="beu:BE0216_05180"/>
<feature type="domain" description="Pseudouridine synthase I TruA alpha/beta" evidence="8">
    <location>
        <begin position="165"/>
        <end position="285"/>
    </location>
</feature>
<evidence type="ECO:0000256" key="3">
    <source>
        <dbReference type="ARBA" id="ARBA00023235"/>
    </source>
</evidence>
<evidence type="ECO:0000313" key="9">
    <source>
        <dbReference type="EMBL" id="QOL31924.1"/>
    </source>
</evidence>
<feature type="active site" description="Nucleophile" evidence="4 5">
    <location>
        <position position="62"/>
    </location>
</feature>
<dbReference type="CDD" id="cd02570">
    <property type="entry name" value="PseudoU_synth_EcTruA"/>
    <property type="match status" value="1"/>
</dbReference>
<dbReference type="PIRSF" id="PIRSF001430">
    <property type="entry name" value="tRNA_psdUrid_synth"/>
    <property type="match status" value="1"/>
</dbReference>
<gene>
    <name evidence="4" type="primary">truA</name>
    <name evidence="9" type="ORF">BE0216_05180</name>
</gene>
<proteinExistence type="inferred from homology"/>
<dbReference type="RefSeq" id="WP_094637301.1">
    <property type="nucleotide sequence ID" value="NZ_CP062938.1"/>
</dbReference>
<evidence type="ECO:0000256" key="4">
    <source>
        <dbReference type="HAMAP-Rule" id="MF_00171"/>
    </source>
</evidence>
<dbReference type="PANTHER" id="PTHR11142:SF0">
    <property type="entry name" value="TRNA PSEUDOURIDINE SYNTHASE-LIKE 1"/>
    <property type="match status" value="1"/>
</dbReference>
<keyword evidence="3 4" id="KW-0413">Isomerase</keyword>
<evidence type="ECO:0000256" key="6">
    <source>
        <dbReference type="PIRSR" id="PIRSR001430-2"/>
    </source>
</evidence>
<comment type="function">
    <text evidence="4">Formation of pseudouridine at positions 38, 39 and 40 in the anticodon stem and loop of transfer RNAs.</text>
</comment>
<dbReference type="InterPro" id="IPR020094">
    <property type="entry name" value="TruA/RsuA/RluB/E/F_N"/>
</dbReference>
<evidence type="ECO:0000313" key="10">
    <source>
        <dbReference type="Proteomes" id="UP000593943"/>
    </source>
</evidence>
<dbReference type="Proteomes" id="UP000593943">
    <property type="component" value="Chromosome"/>
</dbReference>
<reference evidence="9 10" key="1">
    <citation type="submission" date="2020-10" db="EMBL/GenBank/DDBJ databases">
        <title>Genome sequencing of Bifidobacterium eulemuris_DSMZ_100216.</title>
        <authorList>
            <person name="Kim J."/>
        </authorList>
    </citation>
    <scope>NUCLEOTIDE SEQUENCE [LARGE SCALE GENOMIC DNA]</scope>
    <source>
        <strain evidence="9 10">DSM 100216</strain>
    </source>
</reference>
<dbReference type="Pfam" id="PF01416">
    <property type="entry name" value="PseudoU_synth_1"/>
    <property type="match status" value="1"/>
</dbReference>
<evidence type="ECO:0000256" key="5">
    <source>
        <dbReference type="PIRSR" id="PIRSR001430-1"/>
    </source>
</evidence>
<evidence type="ECO:0000256" key="7">
    <source>
        <dbReference type="RuleBase" id="RU003792"/>
    </source>
</evidence>
<comment type="caution">
    <text evidence="4">Lacks conserved residue(s) required for the propagation of feature annotation.</text>
</comment>
<sequence length="303" mass="33303">MEAMTRLRIDLAYDGGGFYGWATQPTLRTVQGTIESALHTVLRVPQDDPDQRLRLTVAGRTDTGVHASHQVCHIDLDEALLERAVGHMNVSGIEALRRRLSRMLPDDITLHRVSRAPSGFDARFSALERTYVYRIADRGSEADPRMRGFVLRIDDRLDLDAMNEAAATTIGLHDFGSFATPNPGGTTIREVKYARWERVPVRPLIDATGLAYETPAVESGLVCFTIVADAFARNMVRSLVNGCVQVGLGKRDLDWFAGKMAVPLREGSTGPIAPQGLTLEHIAYPADDQLAARAEAIRAVRTL</sequence>
<evidence type="ECO:0000259" key="8">
    <source>
        <dbReference type="Pfam" id="PF01416"/>
    </source>
</evidence>
<keyword evidence="10" id="KW-1185">Reference proteome</keyword>
<organism evidence="9 10">
    <name type="scientific">Bifidobacterium eulemuris</name>
    <dbReference type="NCBI Taxonomy" id="1765219"/>
    <lineage>
        <taxon>Bacteria</taxon>
        <taxon>Bacillati</taxon>
        <taxon>Actinomycetota</taxon>
        <taxon>Actinomycetes</taxon>
        <taxon>Bifidobacteriales</taxon>
        <taxon>Bifidobacteriaceae</taxon>
        <taxon>Bifidobacterium</taxon>
    </lineage>
</organism>
<dbReference type="HAMAP" id="MF_00171">
    <property type="entry name" value="TruA"/>
    <property type="match status" value="1"/>
</dbReference>
<comment type="catalytic activity">
    <reaction evidence="4 7">
        <text>uridine(38/39/40) in tRNA = pseudouridine(38/39/40) in tRNA</text>
        <dbReference type="Rhea" id="RHEA:22376"/>
        <dbReference type="Rhea" id="RHEA-COMP:10085"/>
        <dbReference type="Rhea" id="RHEA-COMP:10087"/>
        <dbReference type="ChEBI" id="CHEBI:65314"/>
        <dbReference type="ChEBI" id="CHEBI:65315"/>
        <dbReference type="EC" id="5.4.99.12"/>
    </reaction>
</comment>
<comment type="subunit">
    <text evidence="4">Homodimer.</text>
</comment>
<keyword evidence="2 4" id="KW-0819">tRNA processing</keyword>
<evidence type="ECO:0000256" key="1">
    <source>
        <dbReference type="ARBA" id="ARBA00009375"/>
    </source>
</evidence>